<evidence type="ECO:0000313" key="12">
    <source>
        <dbReference type="Ensembl" id="ENSCJPP00005000980.1"/>
    </source>
</evidence>
<dbReference type="Ensembl" id="ENSCJPT00005001715.1">
    <property type="protein sequence ID" value="ENSCJPP00005000980.1"/>
    <property type="gene ID" value="ENSCJPG00005001068.1"/>
</dbReference>
<keyword evidence="6" id="KW-0175">Coiled coil</keyword>
<name>A0A8C2SQB0_COTJA</name>
<keyword evidence="2" id="KW-0597">Phosphoprotein</keyword>
<dbReference type="Gene3D" id="3.30.40.10">
    <property type="entry name" value="Zinc/RING finger domain, C3HC4 (zinc finger)"/>
    <property type="match status" value="1"/>
</dbReference>
<feature type="domain" description="RUN" evidence="11">
    <location>
        <begin position="249"/>
        <end position="381"/>
    </location>
</feature>
<dbReference type="InterPro" id="IPR017455">
    <property type="entry name" value="Znf_FYVE-rel"/>
</dbReference>
<dbReference type="SUPFAM" id="SSF140741">
    <property type="entry name" value="RUN domain-like"/>
    <property type="match status" value="1"/>
</dbReference>
<dbReference type="AlphaFoldDB" id="A0A8C2SQB0"/>
<sequence>MILPRLTAVITHLRTKGQHSAAPSSPREGSGRTVYDMWQCCKAALLPKHGLPPLGVCPSLSRRTPCPPAPRPSHALCGRGRASSLARRVSRPRSAGEALVGAGPTLLPARAGAAMAEAERAALLPPRAESSRDGVGAEPPPGMERRAEPGPEEAAVTEEADEERPASPPFFLLYPGHGGAAAPHNAWRPPAPRGGTALPVLLLSYPGTDGASAHPNYLMANERMNLMNMAKLSIKGLIESALNLGRTLDSDYAPLQQFFVVMEHCLKHGLKAKKTFLGQNKSFWGPLELVEKLVPEAAEITASVKDLPGLKTPVGRGRAWLRLALMQKKLSEYMKALINRKDLLSEFYEPNALMMEEEGAIIAGLLVGLNVIDANFCMKGEDLDSQVGVIDFSMYLKDGNSTKGSEGDGQITAILDQKNYVEELNRHLSATVNNLQAKVDALEKSNTKLTEELAVANNRIITLQEEMERVKEESSYILESNRKVTKDRTADGQALTEARKQLKEETQLRLDVEKELEAQIGMRQEMELAMKMLEKDVSEKQDALVALRQQLDDLRALKHELSFKLQSSDMGVKQKSELNSRLEEKTNQMAATIKQLEQRLRQAEKDRQLAQQDNRLFKQEFGDKINSLQIEVEELSKQRSHLELELKREREKWSHSHQSSPGNKKGMKNWLKPDGKIKIQDDNTKLRQPPKEENSVMPHKSQSSTQEEQEQPSGPGNAQICQLCQEESSRGKKKNICKNCGGIFCEACSANELPLPSSINPERVCNPCHKQLIQQYSTSPL</sequence>
<feature type="domain" description="FYVE-type" evidence="10">
    <location>
        <begin position="715"/>
        <end position="773"/>
    </location>
</feature>
<dbReference type="Gene3D" id="1.20.5.170">
    <property type="match status" value="1"/>
</dbReference>
<feature type="region of interest" description="Disordered" evidence="9">
    <location>
        <begin position="648"/>
        <end position="717"/>
    </location>
</feature>
<evidence type="ECO:0000256" key="6">
    <source>
        <dbReference type="ARBA" id="ARBA00023054"/>
    </source>
</evidence>
<dbReference type="InterPro" id="IPR004012">
    <property type="entry name" value="Run_dom"/>
</dbReference>
<dbReference type="FunFam" id="3.30.40.10:FF:000340">
    <property type="entry name" value="RUN and FYVE domain containing 3"/>
    <property type="match status" value="1"/>
</dbReference>
<evidence type="ECO:0000313" key="13">
    <source>
        <dbReference type="Proteomes" id="UP000694412"/>
    </source>
</evidence>
<dbReference type="InterPro" id="IPR011011">
    <property type="entry name" value="Znf_FYVE_PHD"/>
</dbReference>
<dbReference type="Pfam" id="PF02759">
    <property type="entry name" value="RUN"/>
    <property type="match status" value="1"/>
</dbReference>
<dbReference type="FunFam" id="1.20.5.170:FF:000013">
    <property type="entry name" value="RUN and FYVE domain-containing 1"/>
    <property type="match status" value="1"/>
</dbReference>
<dbReference type="InterPro" id="IPR013083">
    <property type="entry name" value="Znf_RING/FYVE/PHD"/>
</dbReference>
<dbReference type="GO" id="GO:0030335">
    <property type="term" value="P:positive regulation of cell migration"/>
    <property type="evidence" value="ECO:0007669"/>
    <property type="project" value="Ensembl"/>
</dbReference>
<dbReference type="SUPFAM" id="SSF57903">
    <property type="entry name" value="FYVE/PHD zinc finger"/>
    <property type="match status" value="1"/>
</dbReference>
<feature type="region of interest" description="Disordered" evidence="9">
    <location>
        <begin position="123"/>
        <end position="166"/>
    </location>
</feature>
<evidence type="ECO:0000256" key="9">
    <source>
        <dbReference type="SAM" id="MobiDB-lite"/>
    </source>
</evidence>
<dbReference type="Gene3D" id="1.20.58.900">
    <property type="match status" value="1"/>
</dbReference>
<dbReference type="GeneTree" id="ENSGT00940000156035"/>
<dbReference type="SMART" id="SM00593">
    <property type="entry name" value="RUN"/>
    <property type="match status" value="1"/>
</dbReference>
<dbReference type="InterPro" id="IPR047335">
    <property type="entry name" value="RUFY1-3"/>
</dbReference>
<comment type="subcellular location">
    <subcellularLocation>
        <location evidence="1">Endomembrane system</location>
    </subcellularLocation>
</comment>
<evidence type="ECO:0000256" key="4">
    <source>
        <dbReference type="ARBA" id="ARBA00022771"/>
    </source>
</evidence>
<keyword evidence="4 8" id="KW-0863">Zinc-finger</keyword>
<dbReference type="PROSITE" id="PS50826">
    <property type="entry name" value="RUN"/>
    <property type="match status" value="1"/>
</dbReference>
<dbReference type="InterPro" id="IPR000306">
    <property type="entry name" value="Znf_FYVE"/>
</dbReference>
<reference evidence="12" key="1">
    <citation type="submission" date="2015-11" db="EMBL/GenBank/DDBJ databases">
        <authorList>
            <consortium name="International Coturnix japonica Genome Analysis Consortium"/>
            <person name="Warren W."/>
            <person name="Burt D.W."/>
            <person name="Antin P.B."/>
            <person name="Lanford R."/>
            <person name="Gros J."/>
            <person name="Wilson R.K."/>
        </authorList>
    </citation>
    <scope>NUCLEOTIDE SEQUENCE [LARGE SCALE GENOMIC DNA]</scope>
</reference>
<evidence type="ECO:0000256" key="1">
    <source>
        <dbReference type="ARBA" id="ARBA00004308"/>
    </source>
</evidence>
<protein>
    <submittedName>
        <fullName evidence="12">RUN and FYVE domain containing 3</fullName>
    </submittedName>
</protein>
<gene>
    <name evidence="12" type="primary">RUFY3</name>
</gene>
<feature type="compositionally biased region" description="Basic and acidic residues" evidence="9">
    <location>
        <begin position="671"/>
        <end position="694"/>
    </location>
</feature>
<accession>A0A8C2SQB0</accession>
<dbReference type="InterPro" id="IPR047334">
    <property type="entry name" value="RUN_RUFY3"/>
</dbReference>
<evidence type="ECO:0000256" key="2">
    <source>
        <dbReference type="ARBA" id="ARBA00022553"/>
    </source>
</evidence>
<proteinExistence type="predicted"/>
<keyword evidence="13" id="KW-1185">Reference proteome</keyword>
<evidence type="ECO:0000259" key="10">
    <source>
        <dbReference type="PROSITE" id="PS50178"/>
    </source>
</evidence>
<evidence type="ECO:0000256" key="5">
    <source>
        <dbReference type="ARBA" id="ARBA00022833"/>
    </source>
</evidence>
<evidence type="ECO:0000259" key="11">
    <source>
        <dbReference type="PROSITE" id="PS50826"/>
    </source>
</evidence>
<dbReference type="InterPro" id="IPR037213">
    <property type="entry name" value="Run_dom_sf"/>
</dbReference>
<dbReference type="GO" id="GO:0005829">
    <property type="term" value="C:cytosol"/>
    <property type="evidence" value="ECO:0007669"/>
    <property type="project" value="Ensembl"/>
</dbReference>
<evidence type="ECO:0000256" key="7">
    <source>
        <dbReference type="ARBA" id="ARBA00023136"/>
    </source>
</evidence>
<dbReference type="GO" id="GO:0030425">
    <property type="term" value="C:dendrite"/>
    <property type="evidence" value="ECO:0007669"/>
    <property type="project" value="TreeGrafter"/>
</dbReference>
<dbReference type="GO" id="GO:0043025">
    <property type="term" value="C:neuronal cell body"/>
    <property type="evidence" value="ECO:0007669"/>
    <property type="project" value="TreeGrafter"/>
</dbReference>
<dbReference type="GO" id="GO:0030424">
    <property type="term" value="C:axon"/>
    <property type="evidence" value="ECO:0007669"/>
    <property type="project" value="TreeGrafter"/>
</dbReference>
<dbReference type="PANTHER" id="PTHR45956">
    <property type="entry name" value="RUN AND FYVE DOMAIN-CONTAINING PROTEIN 2-LIKE PROTEIN"/>
    <property type="match status" value="1"/>
</dbReference>
<keyword evidence="3" id="KW-0479">Metal-binding</keyword>
<dbReference type="PANTHER" id="PTHR45956:SF1">
    <property type="entry name" value="PROTEIN RUFY3"/>
    <property type="match status" value="1"/>
</dbReference>
<dbReference type="SMART" id="SM00064">
    <property type="entry name" value="FYVE"/>
    <property type="match status" value="1"/>
</dbReference>
<dbReference type="GO" id="GO:0008270">
    <property type="term" value="F:zinc ion binding"/>
    <property type="evidence" value="ECO:0007669"/>
    <property type="project" value="UniProtKB-KW"/>
</dbReference>
<dbReference type="PROSITE" id="PS50178">
    <property type="entry name" value="ZF_FYVE"/>
    <property type="match status" value="1"/>
</dbReference>
<dbReference type="Proteomes" id="UP000694412">
    <property type="component" value="Chromosome 4"/>
</dbReference>
<dbReference type="GO" id="GO:2001019">
    <property type="term" value="P:positive regulation of retrograde axon cargo transport"/>
    <property type="evidence" value="ECO:0007669"/>
    <property type="project" value="Ensembl"/>
</dbReference>
<organism evidence="12 13">
    <name type="scientific">Coturnix japonica</name>
    <name type="common">Japanese quail</name>
    <name type="synonym">Coturnix coturnix japonica</name>
    <dbReference type="NCBI Taxonomy" id="93934"/>
    <lineage>
        <taxon>Eukaryota</taxon>
        <taxon>Metazoa</taxon>
        <taxon>Chordata</taxon>
        <taxon>Craniata</taxon>
        <taxon>Vertebrata</taxon>
        <taxon>Euteleostomi</taxon>
        <taxon>Archelosauria</taxon>
        <taxon>Archosauria</taxon>
        <taxon>Dinosauria</taxon>
        <taxon>Saurischia</taxon>
        <taxon>Theropoda</taxon>
        <taxon>Coelurosauria</taxon>
        <taxon>Aves</taxon>
        <taxon>Neognathae</taxon>
        <taxon>Galloanserae</taxon>
        <taxon>Galliformes</taxon>
        <taxon>Phasianidae</taxon>
        <taxon>Perdicinae</taxon>
        <taxon>Coturnix</taxon>
    </lineage>
</organism>
<dbReference type="CDD" id="cd15744">
    <property type="entry name" value="FYVE_RUFY3"/>
    <property type="match status" value="1"/>
</dbReference>
<keyword evidence="5" id="KW-0862">Zinc</keyword>
<dbReference type="FunFam" id="1.20.58.900:FF:000001">
    <property type="entry name" value="RUN and FYVE domain containing 2"/>
    <property type="match status" value="1"/>
</dbReference>
<evidence type="ECO:0000256" key="8">
    <source>
        <dbReference type="PROSITE-ProRule" id="PRU00091"/>
    </source>
</evidence>
<evidence type="ECO:0000256" key="3">
    <source>
        <dbReference type="ARBA" id="ARBA00022723"/>
    </source>
</evidence>
<dbReference type="Pfam" id="PF01363">
    <property type="entry name" value="FYVE"/>
    <property type="match status" value="1"/>
</dbReference>
<dbReference type="GO" id="GO:0036019">
    <property type="term" value="C:endolysosome"/>
    <property type="evidence" value="ECO:0007669"/>
    <property type="project" value="Ensembl"/>
</dbReference>
<reference evidence="12" key="3">
    <citation type="submission" date="2025-09" db="UniProtKB">
        <authorList>
            <consortium name="Ensembl"/>
        </authorList>
    </citation>
    <scope>IDENTIFICATION</scope>
</reference>
<dbReference type="CDD" id="cd17696">
    <property type="entry name" value="RUN_RUFY3"/>
    <property type="match status" value="1"/>
</dbReference>
<dbReference type="GO" id="GO:0050770">
    <property type="term" value="P:regulation of axonogenesis"/>
    <property type="evidence" value="ECO:0007669"/>
    <property type="project" value="TreeGrafter"/>
</dbReference>
<reference evidence="12" key="2">
    <citation type="submission" date="2025-08" db="UniProtKB">
        <authorList>
            <consortium name="Ensembl"/>
        </authorList>
    </citation>
    <scope>IDENTIFICATION</scope>
</reference>
<keyword evidence="7" id="KW-0472">Membrane</keyword>
<dbReference type="GO" id="GO:0034452">
    <property type="term" value="F:dynactin binding"/>
    <property type="evidence" value="ECO:0007669"/>
    <property type="project" value="Ensembl"/>
</dbReference>